<dbReference type="PANTHER" id="PTHR35864">
    <property type="entry name" value="ZINC METALLOPROTEASE MJ0611-RELATED"/>
    <property type="match status" value="1"/>
</dbReference>
<dbReference type="Proteomes" id="UP000192611">
    <property type="component" value="Unassembled WGS sequence"/>
</dbReference>
<evidence type="ECO:0000256" key="7">
    <source>
        <dbReference type="ARBA" id="ARBA00022723"/>
    </source>
</evidence>
<evidence type="ECO:0000313" key="16">
    <source>
        <dbReference type="Proteomes" id="UP000192611"/>
    </source>
</evidence>
<reference evidence="16" key="1">
    <citation type="submission" date="2017-03" db="EMBL/GenBank/DDBJ databases">
        <title>Novel pathways for hydrocarbon cycling and metabolic interdependencies in hydrothermal sediment communities.</title>
        <authorList>
            <person name="Dombrowski N."/>
            <person name="Seitz K."/>
            <person name="Teske A."/>
            <person name="Baker B."/>
        </authorList>
    </citation>
    <scope>NUCLEOTIDE SEQUENCE [LARGE SCALE GENOMIC DNA]</scope>
</reference>
<comment type="subcellular location">
    <subcellularLocation>
        <location evidence="2">Cell membrane</location>
        <topology evidence="2">Multi-pass membrane protein</topology>
    </subcellularLocation>
</comment>
<evidence type="ECO:0000256" key="2">
    <source>
        <dbReference type="ARBA" id="ARBA00004651"/>
    </source>
</evidence>
<protein>
    <recommendedName>
        <fullName evidence="14">Peptidase M50 domain-containing protein</fullName>
    </recommendedName>
</protein>
<keyword evidence="4" id="KW-1003">Cell membrane</keyword>
<feature type="transmembrane region" description="Helical" evidence="13">
    <location>
        <begin position="6"/>
        <end position="27"/>
    </location>
</feature>
<keyword evidence="6 13" id="KW-0812">Transmembrane</keyword>
<evidence type="ECO:0000256" key="13">
    <source>
        <dbReference type="SAM" id="Phobius"/>
    </source>
</evidence>
<dbReference type="PANTHER" id="PTHR35864:SF1">
    <property type="entry name" value="ZINC METALLOPROTEASE YWHC-RELATED"/>
    <property type="match status" value="1"/>
</dbReference>
<keyword evidence="7" id="KW-0479">Metal-binding</keyword>
<evidence type="ECO:0000256" key="1">
    <source>
        <dbReference type="ARBA" id="ARBA00001947"/>
    </source>
</evidence>
<comment type="caution">
    <text evidence="15">The sequence shown here is derived from an EMBL/GenBank/DDBJ whole genome shotgun (WGS) entry which is preliminary data.</text>
</comment>
<feature type="transmembrane region" description="Helical" evidence="13">
    <location>
        <begin position="125"/>
        <end position="147"/>
    </location>
</feature>
<evidence type="ECO:0000256" key="10">
    <source>
        <dbReference type="ARBA" id="ARBA00022989"/>
    </source>
</evidence>
<accession>A0A1W9S1T2</accession>
<proteinExistence type="inferred from homology"/>
<dbReference type="EMBL" id="NATQ01000029">
    <property type="protein sequence ID" value="OQX90763.1"/>
    <property type="molecule type" value="Genomic_DNA"/>
</dbReference>
<evidence type="ECO:0000256" key="12">
    <source>
        <dbReference type="ARBA" id="ARBA00023136"/>
    </source>
</evidence>
<dbReference type="InterPro" id="IPR008915">
    <property type="entry name" value="Peptidase_M50"/>
</dbReference>
<evidence type="ECO:0000256" key="11">
    <source>
        <dbReference type="ARBA" id="ARBA00023049"/>
    </source>
</evidence>
<feature type="domain" description="Peptidase M50" evidence="14">
    <location>
        <begin position="127"/>
        <end position="180"/>
    </location>
</feature>
<evidence type="ECO:0000259" key="14">
    <source>
        <dbReference type="Pfam" id="PF02163"/>
    </source>
</evidence>
<evidence type="ECO:0000256" key="6">
    <source>
        <dbReference type="ARBA" id="ARBA00022692"/>
    </source>
</evidence>
<keyword evidence="10 13" id="KW-1133">Transmembrane helix</keyword>
<dbReference type="InterPro" id="IPR044537">
    <property type="entry name" value="Rip2-like"/>
</dbReference>
<evidence type="ECO:0000313" key="15">
    <source>
        <dbReference type="EMBL" id="OQX90763.1"/>
    </source>
</evidence>
<gene>
    <name evidence="15" type="ORF">B6D57_02055</name>
</gene>
<keyword evidence="11" id="KW-0482">Metalloprotease</keyword>
<keyword evidence="5" id="KW-0645">Protease</keyword>
<evidence type="ECO:0000256" key="4">
    <source>
        <dbReference type="ARBA" id="ARBA00022475"/>
    </source>
</evidence>
<feature type="transmembrane region" description="Helical" evidence="13">
    <location>
        <begin position="87"/>
        <end position="113"/>
    </location>
</feature>
<dbReference type="GO" id="GO:0046872">
    <property type="term" value="F:metal ion binding"/>
    <property type="evidence" value="ECO:0007669"/>
    <property type="project" value="UniProtKB-KW"/>
</dbReference>
<comment type="similarity">
    <text evidence="3">Belongs to the peptidase M50B family.</text>
</comment>
<feature type="transmembrane region" description="Helical" evidence="13">
    <location>
        <begin position="179"/>
        <end position="199"/>
    </location>
</feature>
<organism evidence="15 16">
    <name type="scientific">Candidatus Coatesbacteria bacterium 4484_99</name>
    <dbReference type="NCBI Taxonomy" id="1970774"/>
    <lineage>
        <taxon>Bacteria</taxon>
        <taxon>Candidatus Coatesiibacteriota</taxon>
    </lineage>
</organism>
<evidence type="ECO:0000256" key="5">
    <source>
        <dbReference type="ARBA" id="ARBA00022670"/>
    </source>
</evidence>
<comment type="cofactor">
    <cofactor evidence="1">
        <name>Zn(2+)</name>
        <dbReference type="ChEBI" id="CHEBI:29105"/>
    </cofactor>
</comment>
<evidence type="ECO:0000256" key="9">
    <source>
        <dbReference type="ARBA" id="ARBA00022833"/>
    </source>
</evidence>
<sequence length="228" mass="25824">MDFVYYIKSILLGLPGILFALTIHEYAHGWVAYKFGDPTPKMAGRLTLNPLPHLDPIGTLLIVFARFGWAKPVPINPMYFTDRKKGIIWTSLAGCIANILSALVFGIMLRLILPYIQGSGNLGIDILYMILFYAMFINLILAFFNLIPIPPLDGSKVLMMLLPRDSAIRFAQLERWGPMILIFVIFLGSITGFGILRFIIFPPVSLFCYIFTGHSLEYLWRVYSVLLL</sequence>
<dbReference type="GO" id="GO:0006508">
    <property type="term" value="P:proteolysis"/>
    <property type="evidence" value="ECO:0007669"/>
    <property type="project" value="UniProtKB-KW"/>
</dbReference>
<dbReference type="GO" id="GO:0005886">
    <property type="term" value="C:plasma membrane"/>
    <property type="evidence" value="ECO:0007669"/>
    <property type="project" value="UniProtKB-SubCell"/>
</dbReference>
<keyword evidence="12 13" id="KW-0472">Membrane</keyword>
<dbReference type="Pfam" id="PF02163">
    <property type="entry name" value="Peptidase_M50"/>
    <property type="match status" value="1"/>
</dbReference>
<dbReference type="GO" id="GO:0008237">
    <property type="term" value="F:metallopeptidase activity"/>
    <property type="evidence" value="ECO:0007669"/>
    <property type="project" value="UniProtKB-KW"/>
</dbReference>
<keyword evidence="9" id="KW-0862">Zinc</keyword>
<dbReference type="AlphaFoldDB" id="A0A1W9S1T2"/>
<keyword evidence="8" id="KW-0378">Hydrolase</keyword>
<name>A0A1W9S1T2_9BACT</name>
<dbReference type="InterPro" id="IPR052348">
    <property type="entry name" value="Metallopeptidase_M50B"/>
</dbReference>
<evidence type="ECO:0000256" key="8">
    <source>
        <dbReference type="ARBA" id="ARBA00022801"/>
    </source>
</evidence>
<evidence type="ECO:0000256" key="3">
    <source>
        <dbReference type="ARBA" id="ARBA00007931"/>
    </source>
</evidence>
<dbReference type="CDD" id="cd06158">
    <property type="entry name" value="S2P-M50_like_1"/>
    <property type="match status" value="1"/>
</dbReference>